<evidence type="ECO:0000256" key="11">
    <source>
        <dbReference type="ARBA" id="ARBA00023125"/>
    </source>
</evidence>
<dbReference type="Pfam" id="PF00270">
    <property type="entry name" value="DEAD"/>
    <property type="match status" value="1"/>
</dbReference>
<evidence type="ECO:0000256" key="13">
    <source>
        <dbReference type="ARBA" id="ARBA00023204"/>
    </source>
</evidence>
<feature type="compositionally biased region" description="Basic and acidic residues" evidence="17">
    <location>
        <begin position="650"/>
        <end position="665"/>
    </location>
</feature>
<keyword evidence="10" id="KW-0067">ATP-binding</keyword>
<keyword evidence="5" id="KW-0547">Nucleotide-binding</keyword>
<dbReference type="InterPro" id="IPR004589">
    <property type="entry name" value="DNA_helicase_ATP-dep_RecQ"/>
</dbReference>
<dbReference type="InterPro" id="IPR036388">
    <property type="entry name" value="WH-like_DNA-bd_sf"/>
</dbReference>
<evidence type="ECO:0000256" key="17">
    <source>
        <dbReference type="SAM" id="MobiDB-lite"/>
    </source>
</evidence>
<dbReference type="GO" id="GO:0006260">
    <property type="term" value="P:DNA replication"/>
    <property type="evidence" value="ECO:0007669"/>
    <property type="project" value="InterPro"/>
</dbReference>
<dbReference type="InterPro" id="IPR001650">
    <property type="entry name" value="Helicase_C-like"/>
</dbReference>
<dbReference type="NCBIfam" id="TIGR01389">
    <property type="entry name" value="recQ"/>
    <property type="match status" value="1"/>
</dbReference>
<gene>
    <name evidence="21" type="primary">recQ</name>
    <name evidence="21" type="ORF">H9734_04465</name>
</gene>
<dbReference type="Pfam" id="PF09382">
    <property type="entry name" value="RQC"/>
    <property type="match status" value="1"/>
</dbReference>
<dbReference type="SMART" id="SM00487">
    <property type="entry name" value="DEXDc"/>
    <property type="match status" value="1"/>
</dbReference>
<dbReference type="CDD" id="cd17920">
    <property type="entry name" value="DEXHc_RecQ"/>
    <property type="match status" value="1"/>
</dbReference>
<comment type="cofactor">
    <cofactor evidence="2">
        <name>Zn(2+)</name>
        <dbReference type="ChEBI" id="CHEBI:29105"/>
    </cofactor>
</comment>
<dbReference type="InterPro" id="IPR011545">
    <property type="entry name" value="DEAD/DEAH_box_helicase_dom"/>
</dbReference>
<dbReference type="GO" id="GO:0030894">
    <property type="term" value="C:replisome"/>
    <property type="evidence" value="ECO:0007669"/>
    <property type="project" value="TreeGrafter"/>
</dbReference>
<evidence type="ECO:0000256" key="8">
    <source>
        <dbReference type="ARBA" id="ARBA00022806"/>
    </source>
</evidence>
<evidence type="ECO:0000256" key="15">
    <source>
        <dbReference type="ARBA" id="ARBA00034617"/>
    </source>
</evidence>
<dbReference type="FunFam" id="3.40.50.300:FF:000156">
    <property type="entry name" value="ATP-dependent DNA helicase recQ"/>
    <property type="match status" value="1"/>
</dbReference>
<feature type="domain" description="Helicase ATP-binding" evidence="19">
    <location>
        <begin position="24"/>
        <end position="193"/>
    </location>
</feature>
<feature type="region of interest" description="Disordered" evidence="17">
    <location>
        <begin position="631"/>
        <end position="665"/>
    </location>
</feature>
<dbReference type="FunFam" id="1.10.150.80:FF:000002">
    <property type="entry name" value="ATP-dependent DNA helicase RecQ"/>
    <property type="match status" value="1"/>
</dbReference>
<evidence type="ECO:0000256" key="7">
    <source>
        <dbReference type="ARBA" id="ARBA00022801"/>
    </source>
</evidence>
<dbReference type="GO" id="GO:0005524">
    <property type="term" value="F:ATP binding"/>
    <property type="evidence" value="ECO:0007669"/>
    <property type="project" value="UniProtKB-KW"/>
</dbReference>
<dbReference type="GO" id="GO:0046872">
    <property type="term" value="F:metal ion binding"/>
    <property type="evidence" value="ECO:0007669"/>
    <property type="project" value="UniProtKB-KW"/>
</dbReference>
<dbReference type="GO" id="GO:0009378">
    <property type="term" value="F:four-way junction helicase activity"/>
    <property type="evidence" value="ECO:0007669"/>
    <property type="project" value="TreeGrafter"/>
</dbReference>
<keyword evidence="13" id="KW-0234">DNA repair</keyword>
<evidence type="ECO:0000256" key="6">
    <source>
        <dbReference type="ARBA" id="ARBA00022763"/>
    </source>
</evidence>
<dbReference type="SMART" id="SM00490">
    <property type="entry name" value="HELICc"/>
    <property type="match status" value="1"/>
</dbReference>
<dbReference type="InterPro" id="IPR018982">
    <property type="entry name" value="RQC_domain"/>
</dbReference>
<dbReference type="GO" id="GO:0043590">
    <property type="term" value="C:bacterial nucleoid"/>
    <property type="evidence" value="ECO:0007669"/>
    <property type="project" value="TreeGrafter"/>
</dbReference>
<feature type="domain" description="HRDC" evidence="18">
    <location>
        <begin position="535"/>
        <end position="615"/>
    </location>
</feature>
<comment type="caution">
    <text evidence="21">The sequence shown here is derived from an EMBL/GenBank/DDBJ whole genome shotgun (WGS) entry which is preliminary data.</text>
</comment>
<dbReference type="SMART" id="SM00956">
    <property type="entry name" value="RQC"/>
    <property type="match status" value="1"/>
</dbReference>
<comment type="catalytic activity">
    <reaction evidence="15">
        <text>Couples ATP hydrolysis with the unwinding of duplex DNA by translocating in the 3'-5' direction.</text>
        <dbReference type="EC" id="5.6.2.4"/>
    </reaction>
</comment>
<dbReference type="FunFam" id="3.40.50.300:FF:001389">
    <property type="entry name" value="ATP-dependent DNA helicase RecQ"/>
    <property type="match status" value="1"/>
</dbReference>
<dbReference type="InterPro" id="IPR032284">
    <property type="entry name" value="RecQ_Zn-bd"/>
</dbReference>
<dbReference type="PROSITE" id="PS51192">
    <property type="entry name" value="HELICASE_ATP_BIND_1"/>
    <property type="match status" value="1"/>
</dbReference>
<evidence type="ECO:0000256" key="14">
    <source>
        <dbReference type="ARBA" id="ARBA00023235"/>
    </source>
</evidence>
<dbReference type="Gene3D" id="3.40.50.300">
    <property type="entry name" value="P-loop containing nucleotide triphosphate hydrolases"/>
    <property type="match status" value="2"/>
</dbReference>
<evidence type="ECO:0000256" key="1">
    <source>
        <dbReference type="ARBA" id="ARBA00001946"/>
    </source>
</evidence>
<protein>
    <recommendedName>
        <fullName evidence="16">DNA helicase RecQ</fullName>
        <ecNumber evidence="16">5.6.2.4</ecNumber>
    </recommendedName>
</protein>
<dbReference type="InterPro" id="IPR006293">
    <property type="entry name" value="DNA_helicase_ATP-dep_RecQ_bac"/>
</dbReference>
<dbReference type="SUPFAM" id="SSF46785">
    <property type="entry name" value="Winged helix' DNA-binding domain"/>
    <property type="match status" value="1"/>
</dbReference>
<evidence type="ECO:0000313" key="21">
    <source>
        <dbReference type="EMBL" id="HIX76835.1"/>
    </source>
</evidence>
<dbReference type="InterPro" id="IPR014001">
    <property type="entry name" value="Helicase_ATP-bd"/>
</dbReference>
<keyword evidence="9" id="KW-0862">Zinc</keyword>
<proteinExistence type="inferred from homology"/>
<sequence length="787" mass="90503">MDKYEILKKYFGYDSFRPGQEVLVDAILEGRDTLGIMPTGAGKSLCYQVPALLMPGITLVISPLISLMKDQVTTLNQAGIHAAYLNSSLTQGQYLTALRNMQRGQYKIVYVAPERLLTESFQEAVRGITLSMVSVDEAHCISQWGQDFRPSYLRIREFVDQLGYRPVISAFTATATREVREDILALLDLRDPVTLTTGFDRKNLKFVVQHPRDKMRTVLDYLKDHEQDCGIIYCLTRKTVEEVCERLQREGYSATRYHAGLSDRERQQNQDDFIYDRRQIMVATNAFGMGIDKSNVRYVIHYNMPKNIESYYQEAGRAGRDGLPSECILLYAGQDVITNQFFIDKMEGSEAMDDETARQVRERERERLRKMTFYCTTNECLREYILRYFGEYGSNYCGNCSNCLTQFEERDVTETARKLVGCVKESRWTYGMTMIIDTVHGSKNAKVLRSRMDENPYYGSCEEVPLYHLRQVMNHLILNGFLLLTDDNYPVVRLTEQSEELLNGGTVTMKVAKEQPKEKAKPEKEKGRKLPKLEADVDPEMFAQLRELRLEIAKKEKVPPYIVFSDKTLAQMCVLKPRTRAQMLEVSGIGEFKYEKYGERFLQKIRELTAGETVPEDLDPDEEEDQALEKLADSEDLAAPPILRAPNTRSRKEEQEKERKTSGVRKQEFVMTEEIAGQIQYSSKVTLTEFLRQINSLRDETHVKCLAFSEVMSRLVGDGYLTEEPGGEDGKKRRTITAKGIVAGIFSEKVFSQYGDEYDVIYYAEKAQRQLVKKLLGEWKRQPRISG</sequence>
<dbReference type="GO" id="GO:0006281">
    <property type="term" value="P:DNA repair"/>
    <property type="evidence" value="ECO:0007669"/>
    <property type="project" value="UniProtKB-KW"/>
</dbReference>
<evidence type="ECO:0000256" key="5">
    <source>
        <dbReference type="ARBA" id="ARBA00022741"/>
    </source>
</evidence>
<dbReference type="PANTHER" id="PTHR13710">
    <property type="entry name" value="DNA HELICASE RECQ FAMILY MEMBER"/>
    <property type="match status" value="1"/>
</dbReference>
<dbReference type="Proteomes" id="UP000886890">
    <property type="component" value="Unassembled WGS sequence"/>
</dbReference>
<reference evidence="21" key="2">
    <citation type="submission" date="2021-04" db="EMBL/GenBank/DDBJ databases">
        <authorList>
            <person name="Gilroy R."/>
        </authorList>
    </citation>
    <scope>NUCLEOTIDE SEQUENCE</scope>
    <source>
        <strain evidence="21">CHK183-1962</strain>
    </source>
</reference>
<keyword evidence="7 21" id="KW-0378">Hydrolase</keyword>
<dbReference type="CDD" id="cd18794">
    <property type="entry name" value="SF2_C_RecQ"/>
    <property type="match status" value="1"/>
</dbReference>
<dbReference type="Gene3D" id="1.10.150.80">
    <property type="entry name" value="HRDC domain"/>
    <property type="match status" value="1"/>
</dbReference>
<dbReference type="InterPro" id="IPR002121">
    <property type="entry name" value="HRDC_dom"/>
</dbReference>
<dbReference type="InterPro" id="IPR036390">
    <property type="entry name" value="WH_DNA-bd_sf"/>
</dbReference>
<dbReference type="SMART" id="SM00341">
    <property type="entry name" value="HRDC"/>
    <property type="match status" value="1"/>
</dbReference>
<keyword evidence="8 21" id="KW-0347">Helicase</keyword>
<comment type="cofactor">
    <cofactor evidence="1">
        <name>Mg(2+)</name>
        <dbReference type="ChEBI" id="CHEBI:18420"/>
    </cofactor>
</comment>
<evidence type="ECO:0000256" key="2">
    <source>
        <dbReference type="ARBA" id="ARBA00001947"/>
    </source>
</evidence>
<dbReference type="Pfam" id="PF00570">
    <property type="entry name" value="HRDC"/>
    <property type="match status" value="1"/>
</dbReference>
<accession>A0A9D1XF56</accession>
<comment type="similarity">
    <text evidence="3">Belongs to the helicase family. RecQ subfamily.</text>
</comment>
<dbReference type="GO" id="GO:0005737">
    <property type="term" value="C:cytoplasm"/>
    <property type="evidence" value="ECO:0007669"/>
    <property type="project" value="TreeGrafter"/>
</dbReference>
<dbReference type="PANTHER" id="PTHR13710:SF105">
    <property type="entry name" value="ATP-DEPENDENT DNA HELICASE Q1"/>
    <property type="match status" value="1"/>
</dbReference>
<evidence type="ECO:0000259" key="20">
    <source>
        <dbReference type="PROSITE" id="PS51194"/>
    </source>
</evidence>
<dbReference type="Gene3D" id="1.10.10.10">
    <property type="entry name" value="Winged helix-like DNA-binding domain superfamily/Winged helix DNA-binding domain"/>
    <property type="match status" value="1"/>
</dbReference>
<dbReference type="GO" id="GO:0009432">
    <property type="term" value="P:SOS response"/>
    <property type="evidence" value="ECO:0007669"/>
    <property type="project" value="UniProtKB-UniRule"/>
</dbReference>
<dbReference type="PROSITE" id="PS51194">
    <property type="entry name" value="HELICASE_CTER"/>
    <property type="match status" value="1"/>
</dbReference>
<dbReference type="SUPFAM" id="SSF47819">
    <property type="entry name" value="HRDC-like"/>
    <property type="match status" value="1"/>
</dbReference>
<evidence type="ECO:0000256" key="16">
    <source>
        <dbReference type="NCBIfam" id="TIGR01389"/>
    </source>
</evidence>
<dbReference type="EMBL" id="DXEK01000072">
    <property type="protein sequence ID" value="HIX76835.1"/>
    <property type="molecule type" value="Genomic_DNA"/>
</dbReference>
<dbReference type="GO" id="GO:0006310">
    <property type="term" value="P:DNA recombination"/>
    <property type="evidence" value="ECO:0007669"/>
    <property type="project" value="UniProtKB-UniRule"/>
</dbReference>
<evidence type="ECO:0000313" key="22">
    <source>
        <dbReference type="Proteomes" id="UP000886890"/>
    </source>
</evidence>
<dbReference type="InterPro" id="IPR027417">
    <property type="entry name" value="P-loop_NTPase"/>
</dbReference>
<evidence type="ECO:0000259" key="19">
    <source>
        <dbReference type="PROSITE" id="PS51192"/>
    </source>
</evidence>
<dbReference type="InterPro" id="IPR044876">
    <property type="entry name" value="HRDC_dom_sf"/>
</dbReference>
<organism evidence="21 22">
    <name type="scientific">Candidatus Fusicatenibacter merdavium</name>
    <dbReference type="NCBI Taxonomy" id="2838600"/>
    <lineage>
        <taxon>Bacteria</taxon>
        <taxon>Bacillati</taxon>
        <taxon>Bacillota</taxon>
        <taxon>Clostridia</taxon>
        <taxon>Lachnospirales</taxon>
        <taxon>Lachnospiraceae</taxon>
        <taxon>Fusicatenibacter</taxon>
    </lineage>
</organism>
<keyword evidence="12" id="KW-0233">DNA recombination</keyword>
<dbReference type="InterPro" id="IPR010997">
    <property type="entry name" value="HRDC-like_sf"/>
</dbReference>
<dbReference type="GO" id="GO:0043138">
    <property type="term" value="F:3'-5' DNA helicase activity"/>
    <property type="evidence" value="ECO:0007669"/>
    <property type="project" value="UniProtKB-EC"/>
</dbReference>
<evidence type="ECO:0000256" key="4">
    <source>
        <dbReference type="ARBA" id="ARBA00022723"/>
    </source>
</evidence>
<keyword evidence="14" id="KW-0413">Isomerase</keyword>
<keyword evidence="6" id="KW-0227">DNA damage</keyword>
<evidence type="ECO:0000256" key="3">
    <source>
        <dbReference type="ARBA" id="ARBA00005446"/>
    </source>
</evidence>
<dbReference type="GO" id="GO:0003677">
    <property type="term" value="F:DNA binding"/>
    <property type="evidence" value="ECO:0007669"/>
    <property type="project" value="UniProtKB-KW"/>
</dbReference>
<dbReference type="GO" id="GO:0016787">
    <property type="term" value="F:hydrolase activity"/>
    <property type="evidence" value="ECO:0007669"/>
    <property type="project" value="UniProtKB-KW"/>
</dbReference>
<dbReference type="Pfam" id="PF00271">
    <property type="entry name" value="Helicase_C"/>
    <property type="match status" value="1"/>
</dbReference>
<name>A0A9D1XF56_9FIRM</name>
<evidence type="ECO:0000256" key="10">
    <source>
        <dbReference type="ARBA" id="ARBA00022840"/>
    </source>
</evidence>
<dbReference type="AlphaFoldDB" id="A0A9D1XF56"/>
<dbReference type="EC" id="5.6.2.4" evidence="16"/>
<dbReference type="Pfam" id="PF16124">
    <property type="entry name" value="RecQ_Zn_bind"/>
    <property type="match status" value="1"/>
</dbReference>
<feature type="domain" description="Helicase C-terminal" evidence="20">
    <location>
        <begin position="214"/>
        <end position="368"/>
    </location>
</feature>
<dbReference type="SUPFAM" id="SSF52540">
    <property type="entry name" value="P-loop containing nucleoside triphosphate hydrolases"/>
    <property type="match status" value="1"/>
</dbReference>
<keyword evidence="11" id="KW-0238">DNA-binding</keyword>
<evidence type="ECO:0000259" key="18">
    <source>
        <dbReference type="PROSITE" id="PS50967"/>
    </source>
</evidence>
<evidence type="ECO:0000256" key="12">
    <source>
        <dbReference type="ARBA" id="ARBA00023172"/>
    </source>
</evidence>
<dbReference type="PROSITE" id="PS50967">
    <property type="entry name" value="HRDC"/>
    <property type="match status" value="1"/>
</dbReference>
<evidence type="ECO:0000256" key="9">
    <source>
        <dbReference type="ARBA" id="ARBA00022833"/>
    </source>
</evidence>
<reference evidence="21" key="1">
    <citation type="journal article" date="2021" name="PeerJ">
        <title>Extensive microbial diversity within the chicken gut microbiome revealed by metagenomics and culture.</title>
        <authorList>
            <person name="Gilroy R."/>
            <person name="Ravi A."/>
            <person name="Getino M."/>
            <person name="Pursley I."/>
            <person name="Horton D.L."/>
            <person name="Alikhan N.F."/>
            <person name="Baker D."/>
            <person name="Gharbi K."/>
            <person name="Hall N."/>
            <person name="Watson M."/>
            <person name="Adriaenssens E.M."/>
            <person name="Foster-Nyarko E."/>
            <person name="Jarju S."/>
            <person name="Secka A."/>
            <person name="Antonio M."/>
            <person name="Oren A."/>
            <person name="Chaudhuri R.R."/>
            <person name="La Ragione R."/>
            <person name="Hildebrand F."/>
            <person name="Pallen M.J."/>
        </authorList>
    </citation>
    <scope>NUCLEOTIDE SEQUENCE</scope>
    <source>
        <strain evidence="21">CHK183-1962</strain>
    </source>
</reference>
<dbReference type="NCBIfam" id="TIGR00614">
    <property type="entry name" value="recQ_fam"/>
    <property type="match status" value="1"/>
</dbReference>
<keyword evidence="4" id="KW-0479">Metal-binding</keyword>